<dbReference type="AlphaFoldDB" id="A0AAV6IUC3"/>
<evidence type="ECO:0000313" key="1">
    <source>
        <dbReference type="EMBL" id="KAG5531122.1"/>
    </source>
</evidence>
<organism evidence="1 2">
    <name type="scientific">Rhododendron griersonianum</name>
    <dbReference type="NCBI Taxonomy" id="479676"/>
    <lineage>
        <taxon>Eukaryota</taxon>
        <taxon>Viridiplantae</taxon>
        <taxon>Streptophyta</taxon>
        <taxon>Embryophyta</taxon>
        <taxon>Tracheophyta</taxon>
        <taxon>Spermatophyta</taxon>
        <taxon>Magnoliopsida</taxon>
        <taxon>eudicotyledons</taxon>
        <taxon>Gunneridae</taxon>
        <taxon>Pentapetalae</taxon>
        <taxon>asterids</taxon>
        <taxon>Ericales</taxon>
        <taxon>Ericaceae</taxon>
        <taxon>Ericoideae</taxon>
        <taxon>Rhodoreae</taxon>
        <taxon>Rhododendron</taxon>
    </lineage>
</organism>
<proteinExistence type="predicted"/>
<keyword evidence="2" id="KW-1185">Reference proteome</keyword>
<dbReference type="EMBL" id="JACTNZ010000009">
    <property type="protein sequence ID" value="KAG5531122.1"/>
    <property type="molecule type" value="Genomic_DNA"/>
</dbReference>
<name>A0AAV6IUC3_9ERIC</name>
<dbReference type="Proteomes" id="UP000823749">
    <property type="component" value="Chromosome 9"/>
</dbReference>
<protein>
    <submittedName>
        <fullName evidence="1">Uncharacterized protein</fullName>
    </submittedName>
</protein>
<comment type="caution">
    <text evidence="1">The sequence shown here is derived from an EMBL/GenBank/DDBJ whole genome shotgun (WGS) entry which is preliminary data.</text>
</comment>
<evidence type="ECO:0000313" key="2">
    <source>
        <dbReference type="Proteomes" id="UP000823749"/>
    </source>
</evidence>
<reference evidence="1" key="1">
    <citation type="submission" date="2020-08" db="EMBL/GenBank/DDBJ databases">
        <title>Plant Genome Project.</title>
        <authorList>
            <person name="Zhang R.-G."/>
        </authorList>
    </citation>
    <scope>NUCLEOTIDE SEQUENCE</scope>
    <source>
        <strain evidence="1">WSP0</strain>
        <tissue evidence="1">Leaf</tissue>
    </source>
</reference>
<accession>A0AAV6IUC3</accession>
<sequence>MDAVFGILWENGSSSVFMCYYRLSNGRGLKNMRKRSYGIGPSSLSLVLDTAEGIIVRLHVLLQVEQWERIEKHEKEKLWHWTEASVIRF</sequence>
<gene>
    <name evidence="1" type="ORF">RHGRI_025914</name>
</gene>